<organism evidence="3 4">
    <name type="scientific">Herbiconiux gentiana</name>
    <dbReference type="NCBI Taxonomy" id="2970912"/>
    <lineage>
        <taxon>Bacteria</taxon>
        <taxon>Bacillati</taxon>
        <taxon>Actinomycetota</taxon>
        <taxon>Actinomycetes</taxon>
        <taxon>Micrococcales</taxon>
        <taxon>Microbacteriaceae</taxon>
        <taxon>Herbiconiux</taxon>
    </lineage>
</organism>
<comment type="caution">
    <text evidence="3">The sequence shown here is derived from an EMBL/GenBank/DDBJ whole genome shotgun (WGS) entry which is preliminary data.</text>
</comment>
<protein>
    <submittedName>
        <fullName evidence="3">Uncharacterized protein</fullName>
    </submittedName>
</protein>
<keyword evidence="2" id="KW-1133">Transmembrane helix</keyword>
<evidence type="ECO:0000313" key="3">
    <source>
        <dbReference type="EMBL" id="MCS5714400.1"/>
    </source>
</evidence>
<keyword evidence="4" id="KW-1185">Reference proteome</keyword>
<evidence type="ECO:0000256" key="1">
    <source>
        <dbReference type="SAM" id="MobiDB-lite"/>
    </source>
</evidence>
<gene>
    <name evidence="3" type="ORF">NVV95_07510</name>
</gene>
<proteinExistence type="predicted"/>
<keyword evidence="2" id="KW-0812">Transmembrane</keyword>
<keyword evidence="2" id="KW-0472">Membrane</keyword>
<dbReference type="RefSeq" id="WP_259485935.1">
    <property type="nucleotide sequence ID" value="NZ_JANTEZ010000003.1"/>
</dbReference>
<accession>A0ABT2GDU4</accession>
<dbReference type="EMBL" id="JANTEZ010000003">
    <property type="protein sequence ID" value="MCS5714400.1"/>
    <property type="molecule type" value="Genomic_DNA"/>
</dbReference>
<evidence type="ECO:0000313" key="4">
    <source>
        <dbReference type="Proteomes" id="UP001165580"/>
    </source>
</evidence>
<reference evidence="3" key="1">
    <citation type="submission" date="2022-08" db="EMBL/GenBank/DDBJ databases">
        <authorList>
            <person name="Deng Y."/>
            <person name="Han X.-F."/>
            <person name="Zhang Y.-Q."/>
        </authorList>
    </citation>
    <scope>NUCLEOTIDE SEQUENCE</scope>
    <source>
        <strain evidence="3">CPCC 205716</strain>
    </source>
</reference>
<dbReference type="Proteomes" id="UP001165580">
    <property type="component" value="Unassembled WGS sequence"/>
</dbReference>
<feature type="compositionally biased region" description="Basic and acidic residues" evidence="1">
    <location>
        <begin position="58"/>
        <end position="68"/>
    </location>
</feature>
<feature type="region of interest" description="Disordered" evidence="1">
    <location>
        <begin position="33"/>
        <end position="75"/>
    </location>
</feature>
<evidence type="ECO:0000256" key="2">
    <source>
        <dbReference type="SAM" id="Phobius"/>
    </source>
</evidence>
<sequence>MTATDEPRIRPTSGDTRRSRRIVEEVSFDELISDDAPAPVEAAPKPARTHTNAAAPVRPREQPAEAHHPKGRFYRPELYSTTQRITGSVVVKVTVVVLLLAGTAALVYLALDRFS</sequence>
<feature type="transmembrane region" description="Helical" evidence="2">
    <location>
        <begin position="89"/>
        <end position="111"/>
    </location>
</feature>
<feature type="compositionally biased region" description="Low complexity" evidence="1">
    <location>
        <begin position="36"/>
        <end position="46"/>
    </location>
</feature>
<feature type="region of interest" description="Disordered" evidence="1">
    <location>
        <begin position="1"/>
        <end position="20"/>
    </location>
</feature>
<name>A0ABT2GDU4_9MICO</name>